<sequence length="203" mass="23564">MKATKSRNDGTPKPYSAYTIYFRLERIRILHENGVTDNEIKASCDPGHFDPLEHPRPIKYRDITLPPYWYSSVHRKEVEKKRKHRKQEGRFSKTILTAMISGSWREVDPEVRQYCNKLANAEKQKYNDSQKEISACDDIKADPHSSDSITLAEVCTKRPSEAEEVPNDSSRPMESVFEKIYPELFDEGSRDDGFRFNFSQGVL</sequence>
<protein>
    <recommendedName>
        <fullName evidence="3">HMG box domain-containing protein</fullName>
    </recommendedName>
</protein>
<dbReference type="Gene3D" id="1.10.30.10">
    <property type="entry name" value="High mobility group box domain"/>
    <property type="match status" value="1"/>
</dbReference>
<organism evidence="1 2">
    <name type="scientific">Cyclotella cryptica</name>
    <dbReference type="NCBI Taxonomy" id="29204"/>
    <lineage>
        <taxon>Eukaryota</taxon>
        <taxon>Sar</taxon>
        <taxon>Stramenopiles</taxon>
        <taxon>Ochrophyta</taxon>
        <taxon>Bacillariophyta</taxon>
        <taxon>Coscinodiscophyceae</taxon>
        <taxon>Thalassiosirophycidae</taxon>
        <taxon>Stephanodiscales</taxon>
        <taxon>Stephanodiscaceae</taxon>
        <taxon>Cyclotella</taxon>
    </lineage>
</organism>
<evidence type="ECO:0008006" key="3">
    <source>
        <dbReference type="Google" id="ProtNLM"/>
    </source>
</evidence>
<evidence type="ECO:0000313" key="1">
    <source>
        <dbReference type="EMBL" id="KAL3779314.1"/>
    </source>
</evidence>
<dbReference type="EMBL" id="JABMIG020000394">
    <property type="protein sequence ID" value="KAL3779314.1"/>
    <property type="molecule type" value="Genomic_DNA"/>
</dbReference>
<accession>A0ABD3NU40</accession>
<dbReference type="Proteomes" id="UP001516023">
    <property type="component" value="Unassembled WGS sequence"/>
</dbReference>
<gene>
    <name evidence="1" type="ORF">HJC23_013764</name>
</gene>
<keyword evidence="2" id="KW-1185">Reference proteome</keyword>
<reference evidence="1 2" key="1">
    <citation type="journal article" date="2020" name="G3 (Bethesda)">
        <title>Improved Reference Genome for Cyclotella cryptica CCMP332, a Model for Cell Wall Morphogenesis, Salinity Adaptation, and Lipid Production in Diatoms (Bacillariophyta).</title>
        <authorList>
            <person name="Roberts W.R."/>
            <person name="Downey K.M."/>
            <person name="Ruck E.C."/>
            <person name="Traller J.C."/>
            <person name="Alverson A.J."/>
        </authorList>
    </citation>
    <scope>NUCLEOTIDE SEQUENCE [LARGE SCALE GENOMIC DNA]</scope>
    <source>
        <strain evidence="1 2">CCMP332</strain>
    </source>
</reference>
<dbReference type="AlphaFoldDB" id="A0ABD3NU40"/>
<name>A0ABD3NU40_9STRA</name>
<dbReference type="InterPro" id="IPR036910">
    <property type="entry name" value="HMG_box_dom_sf"/>
</dbReference>
<comment type="caution">
    <text evidence="1">The sequence shown here is derived from an EMBL/GenBank/DDBJ whole genome shotgun (WGS) entry which is preliminary data.</text>
</comment>
<proteinExistence type="predicted"/>
<dbReference type="CDD" id="cd00084">
    <property type="entry name" value="HMG-box_SF"/>
    <property type="match status" value="1"/>
</dbReference>
<evidence type="ECO:0000313" key="2">
    <source>
        <dbReference type="Proteomes" id="UP001516023"/>
    </source>
</evidence>